<keyword evidence="2" id="KW-0325">Glycoprotein</keyword>
<keyword evidence="1" id="KW-1015">Disulfide bond</keyword>
<evidence type="ECO:0000256" key="2">
    <source>
        <dbReference type="ARBA" id="ARBA00023180"/>
    </source>
</evidence>
<evidence type="ECO:0000256" key="1">
    <source>
        <dbReference type="ARBA" id="ARBA00023157"/>
    </source>
</evidence>
<accession>N6TN31</accession>
<protein>
    <submittedName>
        <fullName evidence="3">Uncharacterized protein</fullName>
    </submittedName>
</protein>
<evidence type="ECO:0000313" key="3">
    <source>
        <dbReference type="EMBL" id="ENN81914.1"/>
    </source>
</evidence>
<reference evidence="3" key="1">
    <citation type="journal article" date="2013" name="Genome Biol.">
        <title>Draft genome of the mountain pine beetle, Dendroctonus ponderosae Hopkins, a major forest pest.</title>
        <authorList>
            <person name="Keeling C.I."/>
            <person name="Yuen M.M."/>
            <person name="Liao N.Y."/>
            <person name="Docking T.R."/>
            <person name="Chan S.K."/>
            <person name="Taylor G.A."/>
            <person name="Palmquist D.L."/>
            <person name="Jackman S.D."/>
            <person name="Nguyen A."/>
            <person name="Li M."/>
            <person name="Henderson H."/>
            <person name="Janes J.K."/>
            <person name="Zhao Y."/>
            <person name="Pandoh P."/>
            <person name="Moore R."/>
            <person name="Sperling F.A."/>
            <person name="Huber D.P."/>
            <person name="Birol I."/>
            <person name="Jones S.J."/>
            <person name="Bohlmann J."/>
        </authorList>
    </citation>
    <scope>NUCLEOTIDE SEQUENCE</scope>
</reference>
<dbReference type="GO" id="GO:0031012">
    <property type="term" value="C:extracellular matrix"/>
    <property type="evidence" value="ECO:0007669"/>
    <property type="project" value="TreeGrafter"/>
</dbReference>
<proteinExistence type="predicted"/>
<dbReference type="EMBL" id="KB739998">
    <property type="protein sequence ID" value="ENN81914.1"/>
    <property type="molecule type" value="Genomic_DNA"/>
</dbReference>
<feature type="non-terminal residue" evidence="3">
    <location>
        <position position="1"/>
    </location>
</feature>
<sequence>MKCESVEFTVPAGKSTKFAAILVREPAVISSCGPIASRSALRAATVRMAKPLVRAECLQELSSQSGTFAEDNGECIPIGQCKCQQDGLEFQAGYKEIRQEPRGLELCTCLNGLWRCKLATVQEIQSFPKANDLKAKWQEFRIYHLRGRGTGHLQEHAHQRTLFTNSLPFWVQMQEWLCAGFEEPKVRQACRLPLPPWRQELQGEIYRCKLLIVAAVQSDCNTCTCKNGKWQCTDRQCTAECSAWGDSHYKTFDGKHFDYQGQCDFVLAKGSLGSDSFDVTIQNVPCGSLGTSCSKSVTLR</sequence>
<dbReference type="InterPro" id="IPR050780">
    <property type="entry name" value="Mucin_vWF_Thrombospondin_sf"/>
</dbReference>
<organism evidence="3">
    <name type="scientific">Dendroctonus ponderosae</name>
    <name type="common">Mountain pine beetle</name>
    <dbReference type="NCBI Taxonomy" id="77166"/>
    <lineage>
        <taxon>Eukaryota</taxon>
        <taxon>Metazoa</taxon>
        <taxon>Ecdysozoa</taxon>
        <taxon>Arthropoda</taxon>
        <taxon>Hexapoda</taxon>
        <taxon>Insecta</taxon>
        <taxon>Pterygota</taxon>
        <taxon>Neoptera</taxon>
        <taxon>Endopterygota</taxon>
        <taxon>Coleoptera</taxon>
        <taxon>Polyphaga</taxon>
        <taxon>Cucujiformia</taxon>
        <taxon>Curculionidae</taxon>
        <taxon>Scolytinae</taxon>
        <taxon>Dendroctonus</taxon>
    </lineage>
</organism>
<dbReference type="Pfam" id="PF00094">
    <property type="entry name" value="VWD"/>
    <property type="match status" value="1"/>
</dbReference>
<name>N6TN31_DENPD</name>
<dbReference type="GO" id="GO:0005615">
    <property type="term" value="C:extracellular space"/>
    <property type="evidence" value="ECO:0007669"/>
    <property type="project" value="TreeGrafter"/>
</dbReference>
<dbReference type="OrthoDB" id="6262482at2759"/>
<dbReference type="PANTHER" id="PTHR11339:SF386">
    <property type="entry name" value="HEMOLECTIN, ISOFORM A"/>
    <property type="match status" value="1"/>
</dbReference>
<dbReference type="AlphaFoldDB" id="N6TN31"/>
<gene>
    <name evidence="3" type="ORF">YQE_01626</name>
</gene>
<dbReference type="PANTHER" id="PTHR11339">
    <property type="entry name" value="EXTRACELLULAR MATRIX GLYCOPROTEIN RELATED"/>
    <property type="match status" value="1"/>
</dbReference>
<dbReference type="InterPro" id="IPR001846">
    <property type="entry name" value="VWF_type-D"/>
</dbReference>
<dbReference type="PROSITE" id="PS51233">
    <property type="entry name" value="VWFD"/>
    <property type="match status" value="1"/>
</dbReference>
<dbReference type="HOGENOM" id="CLU_928331_0_0_1"/>